<dbReference type="RefSeq" id="WP_386100082.1">
    <property type="nucleotide sequence ID" value="NZ_JBHUOZ010000003.1"/>
</dbReference>
<dbReference type="PROSITE" id="PS51257">
    <property type="entry name" value="PROKAR_LIPOPROTEIN"/>
    <property type="match status" value="1"/>
</dbReference>
<comment type="caution">
    <text evidence="1">The sequence shown here is derived from an EMBL/GenBank/DDBJ whole genome shotgun (WGS) entry which is preliminary data.</text>
</comment>
<accession>A0ABW6A7I7</accession>
<proteinExistence type="predicted"/>
<evidence type="ECO:0000313" key="2">
    <source>
        <dbReference type="Proteomes" id="UP001597511"/>
    </source>
</evidence>
<evidence type="ECO:0008006" key="3">
    <source>
        <dbReference type="Google" id="ProtNLM"/>
    </source>
</evidence>
<dbReference type="EMBL" id="JBHUOZ010000003">
    <property type="protein sequence ID" value="MFD2920876.1"/>
    <property type="molecule type" value="Genomic_DNA"/>
</dbReference>
<sequence length="364" mass="39960">MKQLKKLTWAVATIVLLYSCKKEDTAVPNATFSVTEKIIETNIKEIVTINATITAGKEVNEVWYVNGRAISINSVFSHAFDVAGTYKVYYLAANQYGSFRDSFTVKVNALIRSGGANAYVTKLFEYLPAPGQFINKAPGNLASAEGIVGKTGMVTLGAFGGYIVMGFDHSVPNKEGNDIQVLGNALTEWSEPGIVYVMQDDNGNGLPDDKWYELAGSEFDKGPAEYARNYEVTYYRPDAPNKDVPWTDNKGASGFVKKNSFHTQAYYPEWITANSYTLKGAWLKGKLDLTVPSYIKSMPYAWGYADNIVGGNLLDIDNAVDEKGNKVHLKAIDFIKVQTAVLGDGGWLGEVSTEVNGIKDLHYN</sequence>
<organism evidence="1 2">
    <name type="scientific">Terrimonas rubra</name>
    <dbReference type="NCBI Taxonomy" id="1035890"/>
    <lineage>
        <taxon>Bacteria</taxon>
        <taxon>Pseudomonadati</taxon>
        <taxon>Bacteroidota</taxon>
        <taxon>Chitinophagia</taxon>
        <taxon>Chitinophagales</taxon>
        <taxon>Chitinophagaceae</taxon>
        <taxon>Terrimonas</taxon>
    </lineage>
</organism>
<name>A0ABW6A7I7_9BACT</name>
<keyword evidence="2" id="KW-1185">Reference proteome</keyword>
<evidence type="ECO:0000313" key="1">
    <source>
        <dbReference type="EMBL" id="MFD2920876.1"/>
    </source>
</evidence>
<dbReference type="InterPro" id="IPR035986">
    <property type="entry name" value="PKD_dom_sf"/>
</dbReference>
<dbReference type="Proteomes" id="UP001597511">
    <property type="component" value="Unassembled WGS sequence"/>
</dbReference>
<reference evidence="2" key="1">
    <citation type="journal article" date="2019" name="Int. J. Syst. Evol. Microbiol.">
        <title>The Global Catalogue of Microorganisms (GCM) 10K type strain sequencing project: providing services to taxonomists for standard genome sequencing and annotation.</title>
        <authorList>
            <consortium name="The Broad Institute Genomics Platform"/>
            <consortium name="The Broad Institute Genome Sequencing Center for Infectious Disease"/>
            <person name="Wu L."/>
            <person name="Ma J."/>
        </authorList>
    </citation>
    <scope>NUCLEOTIDE SEQUENCE [LARGE SCALE GENOMIC DNA]</scope>
    <source>
        <strain evidence="2">KCTC 23299</strain>
    </source>
</reference>
<dbReference type="SUPFAM" id="SSF49299">
    <property type="entry name" value="PKD domain"/>
    <property type="match status" value="1"/>
</dbReference>
<protein>
    <recommendedName>
        <fullName evidence="3">Cell surface protein</fullName>
    </recommendedName>
</protein>
<gene>
    <name evidence="1" type="ORF">ACFS6H_14225</name>
</gene>